<evidence type="ECO:0000256" key="3">
    <source>
        <dbReference type="ARBA" id="ARBA00022898"/>
    </source>
</evidence>
<dbReference type="InterPro" id="IPR015421">
    <property type="entry name" value="PyrdxlP-dep_Trfase_major"/>
</dbReference>
<feature type="binding site" evidence="4">
    <location>
        <position position="225"/>
    </location>
    <ligand>
        <name>pyridoxal 5'-phosphate</name>
        <dbReference type="ChEBI" id="CHEBI:597326"/>
    </ligand>
</feature>
<keyword evidence="2 4" id="KW-0378">Hydrolase</keyword>
<dbReference type="GO" id="GO:0030170">
    <property type="term" value="F:pyridoxal phosphate binding"/>
    <property type="evidence" value="ECO:0007669"/>
    <property type="project" value="UniProtKB-UniRule"/>
</dbReference>
<comment type="pathway">
    <text evidence="4 6">Cofactor biosynthesis; NAD(+) biosynthesis; quinolinate from L-kynurenine: step 2/3.</text>
</comment>
<dbReference type="RefSeq" id="WP_253619099.1">
    <property type="nucleotide sequence ID" value="NZ_JAMZDE010000006.1"/>
</dbReference>
<dbReference type="SUPFAM" id="SSF53383">
    <property type="entry name" value="PLP-dependent transferases"/>
    <property type="match status" value="1"/>
</dbReference>
<evidence type="ECO:0000313" key="8">
    <source>
        <dbReference type="Proteomes" id="UP001139474"/>
    </source>
</evidence>
<dbReference type="InterPro" id="IPR010111">
    <property type="entry name" value="Kynureninase"/>
</dbReference>
<dbReference type="GO" id="GO:0030429">
    <property type="term" value="F:kynureninase activity"/>
    <property type="evidence" value="ECO:0007669"/>
    <property type="project" value="UniProtKB-UniRule"/>
</dbReference>
<keyword evidence="8" id="KW-1185">Reference proteome</keyword>
<comment type="catalytic activity">
    <reaction evidence="6">
        <text>3-hydroxy-L-kynurenine + H2O = 3-hydroxyanthranilate + L-alanine + H(+)</text>
        <dbReference type="Rhea" id="RHEA:25143"/>
        <dbReference type="ChEBI" id="CHEBI:15377"/>
        <dbReference type="ChEBI" id="CHEBI:15378"/>
        <dbReference type="ChEBI" id="CHEBI:36559"/>
        <dbReference type="ChEBI" id="CHEBI:57972"/>
        <dbReference type="ChEBI" id="CHEBI:58125"/>
        <dbReference type="EC" id="3.7.1.3"/>
    </reaction>
</comment>
<feature type="binding site" evidence="4">
    <location>
        <begin position="128"/>
        <end position="131"/>
    </location>
    <ligand>
        <name>pyridoxal 5'-phosphate</name>
        <dbReference type="ChEBI" id="CHEBI:597326"/>
    </ligand>
</feature>
<comment type="subunit">
    <text evidence="4 6">Homodimer.</text>
</comment>
<dbReference type="EMBL" id="JAMZDE010000006">
    <property type="protein sequence ID" value="MCP1339356.1"/>
    <property type="molecule type" value="Genomic_DNA"/>
</dbReference>
<keyword evidence="1 4" id="KW-0662">Pyridine nucleotide biosynthesis</keyword>
<dbReference type="GO" id="GO:0005737">
    <property type="term" value="C:cytoplasm"/>
    <property type="evidence" value="ECO:0007669"/>
    <property type="project" value="UniProtKB-UniRule"/>
</dbReference>
<evidence type="ECO:0000313" key="7">
    <source>
        <dbReference type="EMBL" id="MCP1339356.1"/>
    </source>
</evidence>
<keyword evidence="3 4" id="KW-0663">Pyridoxal phosphate</keyword>
<dbReference type="GO" id="GO:0009435">
    <property type="term" value="P:NAD+ biosynthetic process"/>
    <property type="evidence" value="ECO:0007669"/>
    <property type="project" value="UniProtKB-UniRule"/>
</dbReference>
<proteinExistence type="inferred from homology"/>
<feature type="binding site" evidence="4">
    <location>
        <position position="255"/>
    </location>
    <ligand>
        <name>pyridoxal 5'-phosphate</name>
        <dbReference type="ChEBI" id="CHEBI:597326"/>
    </ligand>
</feature>
<evidence type="ECO:0000256" key="6">
    <source>
        <dbReference type="PIRNR" id="PIRNR038800"/>
    </source>
</evidence>
<name>A0A9X2FUK7_9GAMM</name>
<sequence length="415" mass="46491">MNLTDVKELDSIDPFAQHREQFQLPVNKVYLDGNSLGAMTKATSARLQQVIQQQWSQDLISSWNEHNWVNLPQSVGEKIANLVGAQREQTICCDSISVNLFKALAAALTIAQRQGSGRNIVLSTKDNFPTDLYMVQGISQFVGEHRCQLKLVEENELEQQVDDKTAVVLATEVNFRTGKRLNAKQLITSAHSQGALVILDLAHSAGAMPVHLDDWEADFAVGCTYKYLNGGPGAPAFIYAAKRHHKNMSQPLSGWFGHARPFDFTPDYEPATGIQQMLTGTPSILAMAAVDSALEAFENVDMEKLREKSLQLAEVFHQLLEDAALGSCLQLISPQQREQRGSQLSYRYEHAYGLCQALIQRGVIADFRAPNYIRFGFTPLYNSFEDIWQAIEQLKQVIEAKEHLDPRWQSRNTVT</sequence>
<gene>
    <name evidence="4 7" type="primary">kynU</name>
    <name evidence="7" type="ORF">NJR55_07080</name>
</gene>
<dbReference type="EC" id="3.7.1.3" evidence="4 5"/>
<dbReference type="NCBIfam" id="TIGR01814">
    <property type="entry name" value="kynureninase"/>
    <property type="match status" value="1"/>
</dbReference>
<dbReference type="AlphaFoldDB" id="A0A9X2FUK7"/>
<feature type="binding site" evidence="4">
    <location>
        <position position="97"/>
    </location>
    <ligand>
        <name>pyridoxal 5'-phosphate</name>
        <dbReference type="ChEBI" id="CHEBI:597326"/>
    </ligand>
</feature>
<dbReference type="Gene3D" id="3.90.1150.10">
    <property type="entry name" value="Aspartate Aminotransferase, domain 1"/>
    <property type="match status" value="1"/>
</dbReference>
<dbReference type="Pfam" id="PF22580">
    <property type="entry name" value="KYNU_C"/>
    <property type="match status" value="1"/>
</dbReference>
<organism evidence="7 8">
    <name type="scientific">Idiomarina rhizosphaerae</name>
    <dbReference type="NCBI Taxonomy" id="2961572"/>
    <lineage>
        <taxon>Bacteria</taxon>
        <taxon>Pseudomonadati</taxon>
        <taxon>Pseudomonadota</taxon>
        <taxon>Gammaproteobacteria</taxon>
        <taxon>Alteromonadales</taxon>
        <taxon>Idiomarinaceae</taxon>
        <taxon>Idiomarina</taxon>
    </lineage>
</organism>
<comment type="similarity">
    <text evidence="4 6">Belongs to the kynureninase family.</text>
</comment>
<reference evidence="7" key="1">
    <citation type="submission" date="2022-06" db="EMBL/GenBank/DDBJ databases">
        <title>Idiomarina rhizosphaerae M1R2S28.</title>
        <authorList>
            <person name="Sun J.-Q."/>
            <person name="Li L.-F."/>
        </authorList>
    </citation>
    <scope>NUCLEOTIDE SEQUENCE</scope>
    <source>
        <strain evidence="7">M1R2S28</strain>
    </source>
</reference>
<comment type="pathway">
    <text evidence="4 6">Amino-acid degradation; L-kynurenine degradation; L-alanine and anthranilate from L-kynurenine: step 1/1.</text>
</comment>
<dbReference type="Proteomes" id="UP001139474">
    <property type="component" value="Unassembled WGS sequence"/>
</dbReference>
<comment type="cofactor">
    <cofactor evidence="4 6">
        <name>pyridoxal 5'-phosphate</name>
        <dbReference type="ChEBI" id="CHEBI:597326"/>
    </cofactor>
</comment>
<comment type="caution">
    <text evidence="7">The sequence shown here is derived from an EMBL/GenBank/DDBJ whole genome shotgun (WGS) entry which is preliminary data.</text>
</comment>
<dbReference type="GO" id="GO:0019441">
    <property type="term" value="P:L-tryptophan catabolic process to kynurenine"/>
    <property type="evidence" value="ECO:0007669"/>
    <property type="project" value="TreeGrafter"/>
</dbReference>
<evidence type="ECO:0000256" key="2">
    <source>
        <dbReference type="ARBA" id="ARBA00022801"/>
    </source>
</evidence>
<comment type="catalytic activity">
    <reaction evidence="4 6">
        <text>L-kynurenine + H2O = anthranilate + L-alanine + H(+)</text>
        <dbReference type="Rhea" id="RHEA:16813"/>
        <dbReference type="ChEBI" id="CHEBI:15377"/>
        <dbReference type="ChEBI" id="CHEBI:15378"/>
        <dbReference type="ChEBI" id="CHEBI:16567"/>
        <dbReference type="ChEBI" id="CHEBI:57959"/>
        <dbReference type="ChEBI" id="CHEBI:57972"/>
        <dbReference type="EC" id="3.7.1.3"/>
    </reaction>
</comment>
<evidence type="ECO:0000256" key="4">
    <source>
        <dbReference type="HAMAP-Rule" id="MF_01970"/>
    </source>
</evidence>
<dbReference type="PANTHER" id="PTHR14084">
    <property type="entry name" value="KYNURENINASE"/>
    <property type="match status" value="1"/>
</dbReference>
<dbReference type="PANTHER" id="PTHR14084:SF0">
    <property type="entry name" value="KYNURENINASE"/>
    <property type="match status" value="1"/>
</dbReference>
<dbReference type="HAMAP" id="MF_01970">
    <property type="entry name" value="Kynureninase"/>
    <property type="match status" value="1"/>
</dbReference>
<dbReference type="GO" id="GO:0043420">
    <property type="term" value="P:anthranilate metabolic process"/>
    <property type="evidence" value="ECO:0007669"/>
    <property type="project" value="TreeGrafter"/>
</dbReference>
<feature type="binding site" evidence="4">
    <location>
        <position position="96"/>
    </location>
    <ligand>
        <name>pyridoxal 5'-phosphate</name>
        <dbReference type="ChEBI" id="CHEBI:597326"/>
    </ligand>
</feature>
<dbReference type="Gene3D" id="3.40.640.10">
    <property type="entry name" value="Type I PLP-dependent aspartate aminotransferase-like (Major domain)"/>
    <property type="match status" value="1"/>
</dbReference>
<dbReference type="InterPro" id="IPR015424">
    <property type="entry name" value="PyrdxlP-dep_Trfase"/>
</dbReference>
<accession>A0A9X2FUK7</accession>
<dbReference type="GO" id="GO:0019805">
    <property type="term" value="P:quinolinate biosynthetic process"/>
    <property type="evidence" value="ECO:0007669"/>
    <property type="project" value="UniProtKB-UniRule"/>
</dbReference>
<feature type="binding site" evidence="4">
    <location>
        <position position="200"/>
    </location>
    <ligand>
        <name>pyridoxal 5'-phosphate</name>
        <dbReference type="ChEBI" id="CHEBI:597326"/>
    </ligand>
</feature>
<feature type="modified residue" description="N6-(pyridoxal phosphate)lysine" evidence="4">
    <location>
        <position position="226"/>
    </location>
</feature>
<feature type="binding site" evidence="4">
    <location>
        <position position="171"/>
    </location>
    <ligand>
        <name>pyridoxal 5'-phosphate</name>
        <dbReference type="ChEBI" id="CHEBI:597326"/>
    </ligand>
</feature>
<dbReference type="PIRSF" id="PIRSF038800">
    <property type="entry name" value="KYNU"/>
    <property type="match status" value="1"/>
</dbReference>
<comment type="function">
    <text evidence="4 6">Catalyzes the cleavage of L-kynurenine (L-Kyn) and L-3-hydroxykynurenine (L-3OHKyn) into anthranilic acid (AA) and 3-hydroxyanthranilic acid (3-OHAA), respectively.</text>
</comment>
<feature type="binding site" evidence="4">
    <location>
        <position position="203"/>
    </location>
    <ligand>
        <name>pyridoxal 5'-phosphate</name>
        <dbReference type="ChEBI" id="CHEBI:597326"/>
    </ligand>
</feature>
<feature type="binding site" evidence="4">
    <location>
        <position position="281"/>
    </location>
    <ligand>
        <name>pyridoxal 5'-phosphate</name>
        <dbReference type="ChEBI" id="CHEBI:597326"/>
    </ligand>
</feature>
<dbReference type="GO" id="GO:0097053">
    <property type="term" value="P:L-kynurenine catabolic process"/>
    <property type="evidence" value="ECO:0007669"/>
    <property type="project" value="UniProtKB-UniRule"/>
</dbReference>
<dbReference type="InterPro" id="IPR015422">
    <property type="entry name" value="PyrdxlP-dep_Trfase_small"/>
</dbReference>
<evidence type="ECO:0000256" key="1">
    <source>
        <dbReference type="ARBA" id="ARBA00022642"/>
    </source>
</evidence>
<evidence type="ECO:0000256" key="5">
    <source>
        <dbReference type="NCBIfam" id="TIGR01814"/>
    </source>
</evidence>
<protein>
    <recommendedName>
        <fullName evidence="4 5">Kynureninase</fullName>
        <ecNumber evidence="4 5">3.7.1.3</ecNumber>
    </recommendedName>
    <alternativeName>
        <fullName evidence="4">L-kynurenine hydrolase</fullName>
    </alternativeName>
</protein>